<dbReference type="InterPro" id="IPR004358">
    <property type="entry name" value="Sig_transdc_His_kin-like_C"/>
</dbReference>
<feature type="domain" description="Response regulatory" evidence="16">
    <location>
        <begin position="1173"/>
        <end position="1288"/>
    </location>
</feature>
<dbReference type="PROSITE" id="PS50110">
    <property type="entry name" value="RESPONSE_REGULATORY"/>
    <property type="match status" value="1"/>
</dbReference>
<evidence type="ECO:0000256" key="9">
    <source>
        <dbReference type="ARBA" id="ARBA00023015"/>
    </source>
</evidence>
<dbReference type="FunFam" id="2.60.40.10:FF:000791">
    <property type="entry name" value="Two-component system sensor histidine kinase/response regulator"/>
    <property type="match status" value="1"/>
</dbReference>
<dbReference type="EC" id="2.7.13.3" evidence="2"/>
<dbReference type="InterPro" id="IPR005467">
    <property type="entry name" value="His_kinase_dom"/>
</dbReference>
<gene>
    <name evidence="17" type="ordered locus">Bacsa_3005</name>
</gene>
<accession>F0R2J6</accession>
<protein>
    <recommendedName>
        <fullName evidence="2">histidine kinase</fullName>
        <ecNumber evidence="2">2.7.13.3</ecNumber>
    </recommendedName>
</protein>
<evidence type="ECO:0000256" key="8">
    <source>
        <dbReference type="ARBA" id="ARBA00023012"/>
    </source>
</evidence>
<dbReference type="Gene3D" id="3.30.565.10">
    <property type="entry name" value="Histidine kinase-like ATPase, C-terminal domain"/>
    <property type="match status" value="1"/>
</dbReference>
<dbReference type="InterPro" id="IPR003661">
    <property type="entry name" value="HisK_dim/P_dom"/>
</dbReference>
<evidence type="ECO:0000313" key="17">
    <source>
        <dbReference type="EMBL" id="ADY37534.1"/>
    </source>
</evidence>
<dbReference type="PROSITE" id="PS01124">
    <property type="entry name" value="HTH_ARAC_FAMILY_2"/>
    <property type="match status" value="1"/>
</dbReference>
<dbReference type="SMART" id="SM00388">
    <property type="entry name" value="HisKA"/>
    <property type="match status" value="1"/>
</dbReference>
<dbReference type="SUPFAM" id="SSF63829">
    <property type="entry name" value="Calcium-dependent phosphotriesterase"/>
    <property type="match status" value="2"/>
</dbReference>
<dbReference type="KEGG" id="bsa:Bacsa_3005"/>
<dbReference type="EMBL" id="CP002530">
    <property type="protein sequence ID" value="ADY37534.1"/>
    <property type="molecule type" value="Genomic_DNA"/>
</dbReference>
<dbReference type="SMART" id="SM00342">
    <property type="entry name" value="HTH_ARAC"/>
    <property type="match status" value="1"/>
</dbReference>
<dbReference type="FunFam" id="3.30.565.10:FF:000037">
    <property type="entry name" value="Hybrid sensor histidine kinase/response regulator"/>
    <property type="match status" value="1"/>
</dbReference>
<dbReference type="SMART" id="SM00448">
    <property type="entry name" value="REC"/>
    <property type="match status" value="1"/>
</dbReference>
<evidence type="ECO:0000256" key="13">
    <source>
        <dbReference type="SAM" id="Phobius"/>
    </source>
</evidence>
<evidence type="ECO:0000256" key="6">
    <source>
        <dbReference type="ARBA" id="ARBA00022777"/>
    </source>
</evidence>
<evidence type="ECO:0000256" key="4">
    <source>
        <dbReference type="ARBA" id="ARBA00022679"/>
    </source>
</evidence>
<evidence type="ECO:0000259" key="14">
    <source>
        <dbReference type="PROSITE" id="PS01124"/>
    </source>
</evidence>
<organism evidence="17 18">
    <name type="scientific">Phocaeicola salanitronis (strain DSM 18170 / JCM 13657 / CCUG 60908 / BL78)</name>
    <name type="common">Bacteroides salanitronis</name>
    <dbReference type="NCBI Taxonomy" id="667015"/>
    <lineage>
        <taxon>Bacteria</taxon>
        <taxon>Pseudomonadati</taxon>
        <taxon>Bacteroidota</taxon>
        <taxon>Bacteroidia</taxon>
        <taxon>Bacteroidales</taxon>
        <taxon>Bacteroidaceae</taxon>
        <taxon>Phocaeicola</taxon>
    </lineage>
</organism>
<dbReference type="InterPro" id="IPR011110">
    <property type="entry name" value="Reg_prop"/>
</dbReference>
<dbReference type="Gene3D" id="2.60.40.10">
    <property type="entry name" value="Immunoglobulins"/>
    <property type="match status" value="1"/>
</dbReference>
<evidence type="ECO:0000256" key="3">
    <source>
        <dbReference type="ARBA" id="ARBA00022553"/>
    </source>
</evidence>
<dbReference type="InterPro" id="IPR001789">
    <property type="entry name" value="Sig_transdc_resp-reg_receiver"/>
</dbReference>
<dbReference type="InterPro" id="IPR003594">
    <property type="entry name" value="HATPase_dom"/>
</dbReference>
<dbReference type="RefSeq" id="WP_013618907.1">
    <property type="nucleotide sequence ID" value="NC_015164.1"/>
</dbReference>
<dbReference type="Pfam" id="PF07494">
    <property type="entry name" value="Reg_prop"/>
    <property type="match status" value="3"/>
</dbReference>
<dbReference type="HOGENOM" id="CLU_000445_28_1_10"/>
<keyword evidence="4" id="KW-0808">Transferase</keyword>
<dbReference type="Pfam" id="PF07495">
    <property type="entry name" value="Y_Y_Y"/>
    <property type="match status" value="1"/>
</dbReference>
<keyword evidence="13" id="KW-0812">Transmembrane</keyword>
<dbReference type="eggNOG" id="COG0745">
    <property type="taxonomic scope" value="Bacteria"/>
</dbReference>
<evidence type="ECO:0000259" key="15">
    <source>
        <dbReference type="PROSITE" id="PS50109"/>
    </source>
</evidence>
<evidence type="ECO:0000256" key="7">
    <source>
        <dbReference type="ARBA" id="ARBA00022840"/>
    </source>
</evidence>
<dbReference type="Pfam" id="PF00072">
    <property type="entry name" value="Response_reg"/>
    <property type="match status" value="1"/>
</dbReference>
<dbReference type="SUPFAM" id="SSF55874">
    <property type="entry name" value="ATPase domain of HSP90 chaperone/DNA topoisomerase II/histidine kinase"/>
    <property type="match status" value="1"/>
</dbReference>
<dbReference type="Proteomes" id="UP000007486">
    <property type="component" value="Chromosome"/>
</dbReference>
<evidence type="ECO:0000256" key="12">
    <source>
        <dbReference type="PROSITE-ProRule" id="PRU00169"/>
    </source>
</evidence>
<keyword evidence="11" id="KW-0804">Transcription</keyword>
<dbReference type="Pfam" id="PF02518">
    <property type="entry name" value="HATPase_c"/>
    <property type="match status" value="1"/>
</dbReference>
<sequence length="1429" mass="162344">MSELSEKVRIGVCLVLLWIGLMPAYATVEVRSERLTTADGLANNSIRYMYQDSKGFIWMATLNGLNRYDGNSFITFRPQKTSGISLADHRVKMIHEDRHGFLWITTSADLISCYDLKHDCFVDFTGCGEYRDHYREAMVLDDAVWLWGAVEGCRRIEYQEGKFVSQAFTEGNGSLMSDDVCFVRQVGDKIWIGTRKGAYYWKEGKLVAVDRTHSFWKALSHGRTVLLVSSEGELFRMEKDTLASVGRLPRHTQDWAMTGLFRIGKRQYVLTSEGTLEIDMETCRVRKASEYYDIPGGSSRKDNRGNYWIYNRSGRLYYIEAETGRKKEFEVMPPDKLGFIDKERYYIVHDSRDIIWISTYGNGLFAYDVKTENFQHFSADASSSGVLASNYLQCLMEDRSGSVWVSSEFAGLSKLDVLNEGAVRICPEKEEMYDRSNMIRMMSPASDGDIWIGTRSGGLYLYDSDLKVQKERHYSDINTYAMHEDRAHRKWIATRGKGLTVDGVSYQNDKSDPRSLSRDNVFCLLEDRKGRMWIGTFGGGLNLAVRKEDGKYEFRHFINQTNAQKETRALCEDRNGWIWAGTSEGVFVFHPDSLIRNPKAYKHYSFDNGRLESNDIRAIIQDRQGRMWIAQSGYGLCMAIVGKGYGQVEFTHYTLKDGLVSMMVQALVEDGEGMIWVSTEYGLSCFDPDLMTFKNYLFSNSILGNVYSENSALCLADGRLAFGSGQGIVVVDPRQASAEEQAPHISFTDLRLGGLSVRPGDPDSPLESSLAYADEIRLSYHQNSFTVAYSTFEYAESDLLKYMYRLEGYEKSWSVPESLPFASYKNLPPGTYSLRVKACNAAGVWGDESVLKIIIVPPFWQTSWAFLVYFLLGLLALYIAYRIVGKMNSLRNKIKVEEQLTEYKLMFFTNISHEFRTPLTLILGALERMHRVKKVPAELSRSIRLMDKSTQRMLRLINQLLEFRKMQNNKLSLALEEADVIAFLNDICSNFTEAAQSKRMDFAFVPSCPSYRMFIDKSYLDKIAYNLLSNAFKYTPSGGRIQCIVTIDEPLHKLILKVTDTGVGVPVDKRDELFKRFMQSSFSGSSMGVGLHLTHELVQVHKGTIMYEENPGGGSIFTVTLPTDVSVYEEKDFLVPNTLLEEEAEVAERQHSLDRIEDEAGEEEEASPLNKRKVLVVEDDNDVREFLKEELSPYFEVRAEADGNAGLECVKTFDADLIISDVLMPGCSGFELTKKLKNDFNTSHIPIILLTALNTQDKHLEGVEAGADAYITKPFSSSLLRARVFKLIEQRDKLREKFSKDPQSVRPSLCSTDKDKDFADKLAKTLESHLSDPDFTIDDFVLKMKMGRTIFYRKVRGVTGYSPNEYIRVMRMKKAAELLAEGEYTVSEVAYKVGMNDPFYFSKCFKAQFGVAPSAYSKGEEGKEGGMEA</sequence>
<keyword evidence="13" id="KW-0472">Membrane</keyword>
<reference evidence="17 18" key="1">
    <citation type="journal article" date="2011" name="Stand. Genomic Sci.">
        <title>Complete genome sequence of Bacteroides salanitronis type strain (BL78).</title>
        <authorList>
            <person name="Gronow S."/>
            <person name="Held B."/>
            <person name="Lucas S."/>
            <person name="Lapidus A."/>
            <person name="Del Rio T.G."/>
            <person name="Nolan M."/>
            <person name="Tice H."/>
            <person name="Deshpande S."/>
            <person name="Cheng J.F."/>
            <person name="Pitluck S."/>
            <person name="Liolios K."/>
            <person name="Pagani I."/>
            <person name="Ivanova N."/>
            <person name="Mavromatis K."/>
            <person name="Pati A."/>
            <person name="Tapia R."/>
            <person name="Han C."/>
            <person name="Goodwin L."/>
            <person name="Chen A."/>
            <person name="Palaniappan K."/>
            <person name="Land M."/>
            <person name="Hauser L."/>
            <person name="Chang Y.J."/>
            <person name="Jeffries C.D."/>
            <person name="Brambilla E.M."/>
            <person name="Rohde M."/>
            <person name="Goker M."/>
            <person name="Detter J.C."/>
            <person name="Woyke T."/>
            <person name="Bristow J."/>
            <person name="Markowitz V."/>
            <person name="Hugenholtz P."/>
            <person name="Kyrpides N.C."/>
            <person name="Klenk H.P."/>
            <person name="Eisen J.A."/>
        </authorList>
    </citation>
    <scope>NUCLEOTIDE SEQUENCE [LARGE SCALE GENOMIC DNA]</scope>
    <source>
        <strain evidence="17 18">DSM 18170</strain>
    </source>
</reference>
<dbReference type="InterPro" id="IPR015943">
    <property type="entry name" value="WD40/YVTN_repeat-like_dom_sf"/>
</dbReference>
<evidence type="ECO:0000256" key="10">
    <source>
        <dbReference type="ARBA" id="ARBA00023125"/>
    </source>
</evidence>
<dbReference type="InterPro" id="IPR018062">
    <property type="entry name" value="HTH_AraC-typ_CS"/>
</dbReference>
<dbReference type="PANTHER" id="PTHR43547">
    <property type="entry name" value="TWO-COMPONENT HISTIDINE KINASE"/>
    <property type="match status" value="1"/>
</dbReference>
<keyword evidence="9" id="KW-0805">Transcription regulation</keyword>
<proteinExistence type="predicted"/>
<feature type="modified residue" description="4-aspartylphosphate" evidence="12">
    <location>
        <position position="1221"/>
    </location>
</feature>
<evidence type="ECO:0000256" key="11">
    <source>
        <dbReference type="ARBA" id="ARBA00023163"/>
    </source>
</evidence>
<dbReference type="InterPro" id="IPR036097">
    <property type="entry name" value="HisK_dim/P_sf"/>
</dbReference>
<keyword evidence="3 12" id="KW-0597">Phosphoprotein</keyword>
<dbReference type="Gene3D" id="3.40.50.2300">
    <property type="match status" value="1"/>
</dbReference>
<dbReference type="OrthoDB" id="1108380at2"/>
<dbReference type="SMART" id="SM00387">
    <property type="entry name" value="HATPase_c"/>
    <property type="match status" value="1"/>
</dbReference>
<keyword evidence="18" id="KW-1185">Reference proteome</keyword>
<keyword evidence="5" id="KW-0547">Nucleotide-binding</keyword>
<dbReference type="InterPro" id="IPR009057">
    <property type="entry name" value="Homeodomain-like_sf"/>
</dbReference>
<evidence type="ECO:0000259" key="16">
    <source>
        <dbReference type="PROSITE" id="PS50110"/>
    </source>
</evidence>
<dbReference type="CDD" id="cd00082">
    <property type="entry name" value="HisKA"/>
    <property type="match status" value="1"/>
</dbReference>
<evidence type="ECO:0000256" key="2">
    <source>
        <dbReference type="ARBA" id="ARBA00012438"/>
    </source>
</evidence>
<dbReference type="PRINTS" id="PR00344">
    <property type="entry name" value="BCTRLSENSOR"/>
</dbReference>
<dbReference type="InterPro" id="IPR011006">
    <property type="entry name" value="CheY-like_superfamily"/>
</dbReference>
<dbReference type="GO" id="GO:0003700">
    <property type="term" value="F:DNA-binding transcription factor activity"/>
    <property type="evidence" value="ECO:0007669"/>
    <property type="project" value="InterPro"/>
</dbReference>
<dbReference type="PROSITE" id="PS50109">
    <property type="entry name" value="HIS_KIN"/>
    <property type="match status" value="1"/>
</dbReference>
<feature type="transmembrane region" description="Helical" evidence="13">
    <location>
        <begin position="864"/>
        <end position="884"/>
    </location>
</feature>
<feature type="domain" description="HTH araC/xylS-type" evidence="14">
    <location>
        <begin position="1320"/>
        <end position="1419"/>
    </location>
</feature>
<comment type="catalytic activity">
    <reaction evidence="1">
        <text>ATP + protein L-histidine = ADP + protein N-phospho-L-histidine.</text>
        <dbReference type="EC" id="2.7.13.3"/>
    </reaction>
</comment>
<keyword evidence="6 17" id="KW-0418">Kinase</keyword>
<dbReference type="SUPFAM" id="SSF46689">
    <property type="entry name" value="Homeodomain-like"/>
    <property type="match status" value="1"/>
</dbReference>
<feature type="domain" description="Histidine kinase" evidence="15">
    <location>
        <begin position="910"/>
        <end position="1125"/>
    </location>
</feature>
<keyword evidence="13" id="KW-1133">Transmembrane helix</keyword>
<dbReference type="Gene3D" id="1.10.10.60">
    <property type="entry name" value="Homeodomain-like"/>
    <property type="match status" value="1"/>
</dbReference>
<dbReference type="Gene3D" id="2.130.10.10">
    <property type="entry name" value="YVTN repeat-like/Quinoprotein amine dehydrogenase"/>
    <property type="match status" value="3"/>
</dbReference>
<dbReference type="STRING" id="667015.Bacsa_3005"/>
<dbReference type="InterPro" id="IPR036890">
    <property type="entry name" value="HATPase_C_sf"/>
</dbReference>
<name>F0R2J6_PHOSB</name>
<dbReference type="PROSITE" id="PS00041">
    <property type="entry name" value="HTH_ARAC_FAMILY_1"/>
    <property type="match status" value="1"/>
</dbReference>
<dbReference type="PANTHER" id="PTHR43547:SF2">
    <property type="entry name" value="HYBRID SIGNAL TRANSDUCTION HISTIDINE KINASE C"/>
    <property type="match status" value="1"/>
</dbReference>
<evidence type="ECO:0000313" key="18">
    <source>
        <dbReference type="Proteomes" id="UP000007486"/>
    </source>
</evidence>
<dbReference type="GO" id="GO:0000155">
    <property type="term" value="F:phosphorelay sensor kinase activity"/>
    <property type="evidence" value="ECO:0007669"/>
    <property type="project" value="InterPro"/>
</dbReference>
<dbReference type="Gene3D" id="1.10.287.130">
    <property type="match status" value="1"/>
</dbReference>
<dbReference type="eggNOG" id="COG5002">
    <property type="taxonomic scope" value="Bacteria"/>
</dbReference>
<keyword evidence="8" id="KW-0902">Two-component regulatory system</keyword>
<dbReference type="GO" id="GO:0005524">
    <property type="term" value="F:ATP binding"/>
    <property type="evidence" value="ECO:0007669"/>
    <property type="project" value="UniProtKB-KW"/>
</dbReference>
<dbReference type="InterPro" id="IPR013783">
    <property type="entry name" value="Ig-like_fold"/>
</dbReference>
<dbReference type="GO" id="GO:0043565">
    <property type="term" value="F:sequence-specific DNA binding"/>
    <property type="evidence" value="ECO:0007669"/>
    <property type="project" value="InterPro"/>
</dbReference>
<dbReference type="SUPFAM" id="SSF47384">
    <property type="entry name" value="Homodimeric domain of signal transducing histidine kinase"/>
    <property type="match status" value="1"/>
</dbReference>
<evidence type="ECO:0000256" key="1">
    <source>
        <dbReference type="ARBA" id="ARBA00000085"/>
    </source>
</evidence>
<dbReference type="eggNOG" id="COG3292">
    <property type="taxonomic scope" value="Bacteria"/>
</dbReference>
<dbReference type="SUPFAM" id="SSF52172">
    <property type="entry name" value="CheY-like"/>
    <property type="match status" value="1"/>
</dbReference>
<keyword evidence="10" id="KW-0238">DNA-binding</keyword>
<dbReference type="InterPro" id="IPR018060">
    <property type="entry name" value="HTH_AraC"/>
</dbReference>
<evidence type="ECO:0000256" key="5">
    <source>
        <dbReference type="ARBA" id="ARBA00022741"/>
    </source>
</evidence>
<dbReference type="Pfam" id="PF12833">
    <property type="entry name" value="HTH_18"/>
    <property type="match status" value="1"/>
</dbReference>
<dbReference type="InterPro" id="IPR011123">
    <property type="entry name" value="Y_Y_Y"/>
</dbReference>
<keyword evidence="7" id="KW-0067">ATP-binding</keyword>
<dbReference type="FunFam" id="1.10.287.130:FF:000045">
    <property type="entry name" value="Two-component system sensor histidine kinase/response regulator"/>
    <property type="match status" value="1"/>
</dbReference>
<dbReference type="Pfam" id="PF00512">
    <property type="entry name" value="HisKA"/>
    <property type="match status" value="1"/>
</dbReference>